<keyword evidence="2" id="KW-0238">DNA-binding</keyword>
<dbReference type="SMART" id="SM00347">
    <property type="entry name" value="HTH_MARR"/>
    <property type="match status" value="1"/>
</dbReference>
<dbReference type="RefSeq" id="WP_045684992.1">
    <property type="nucleotide sequence ID" value="NZ_CP010803.1"/>
</dbReference>
<dbReference type="GO" id="GO:0003677">
    <property type="term" value="F:DNA binding"/>
    <property type="evidence" value="ECO:0007669"/>
    <property type="project" value="UniProtKB-KW"/>
</dbReference>
<feature type="domain" description="HTH marR-type" evidence="4">
    <location>
        <begin position="6"/>
        <end position="140"/>
    </location>
</feature>
<dbReference type="PRINTS" id="PR00598">
    <property type="entry name" value="HTHMARR"/>
</dbReference>
<dbReference type="STRING" id="1486262.TM49_08080"/>
<dbReference type="InterPro" id="IPR023187">
    <property type="entry name" value="Tscrpt_reg_MarR-type_CS"/>
</dbReference>
<dbReference type="HOGENOM" id="CLU_083287_18_2_5"/>
<reference evidence="5 6" key="1">
    <citation type="journal article" date="2015" name="Genome Announc.">
        <title>Complete genome sequence of Martelella endophytica YC6887, which has antifungal activity associated with a halophyte.</title>
        <authorList>
            <person name="Khan A."/>
            <person name="Khan H."/>
            <person name="Chung E.J."/>
            <person name="Hossain M.T."/>
            <person name="Chung Y.R."/>
        </authorList>
    </citation>
    <scope>NUCLEOTIDE SEQUENCE [LARGE SCALE GENOMIC DNA]</scope>
    <source>
        <strain evidence="5">YC6887</strain>
    </source>
</reference>
<evidence type="ECO:0000313" key="6">
    <source>
        <dbReference type="Proteomes" id="UP000032611"/>
    </source>
</evidence>
<dbReference type="InterPro" id="IPR000835">
    <property type="entry name" value="HTH_MarR-typ"/>
</dbReference>
<dbReference type="SUPFAM" id="SSF46785">
    <property type="entry name" value="Winged helix' DNA-binding domain"/>
    <property type="match status" value="1"/>
</dbReference>
<evidence type="ECO:0000313" key="5">
    <source>
        <dbReference type="EMBL" id="AJY48036.1"/>
    </source>
</evidence>
<gene>
    <name evidence="5" type="ORF">TM49_08080</name>
</gene>
<dbReference type="PATRIC" id="fig|1486262.3.peg.1669"/>
<dbReference type="InterPro" id="IPR039422">
    <property type="entry name" value="MarR/SlyA-like"/>
</dbReference>
<dbReference type="PROSITE" id="PS50995">
    <property type="entry name" value="HTH_MARR_2"/>
    <property type="match status" value="1"/>
</dbReference>
<dbReference type="OrthoDB" id="582199at2"/>
<dbReference type="KEGG" id="mey:TM49_08080"/>
<sequence>MPEATADRLGFLLSDVARLFRAELERELAKAGLGVTPGEARALARISGSEGARQSDIALALGIEPMTLSRYLDGLESAGLVKRTADPKDGRAKCVTTTENAEALLTEIRALADDLFARLQDGLADDEKQMLRRALRTMRDNFARLER</sequence>
<evidence type="ECO:0000256" key="2">
    <source>
        <dbReference type="ARBA" id="ARBA00023125"/>
    </source>
</evidence>
<evidence type="ECO:0000256" key="1">
    <source>
        <dbReference type="ARBA" id="ARBA00023015"/>
    </source>
</evidence>
<accession>A0A0D5LVK2</accession>
<dbReference type="GO" id="GO:0003700">
    <property type="term" value="F:DNA-binding transcription factor activity"/>
    <property type="evidence" value="ECO:0007669"/>
    <property type="project" value="InterPro"/>
</dbReference>
<protein>
    <recommendedName>
        <fullName evidence="4">HTH marR-type domain-containing protein</fullName>
    </recommendedName>
</protein>
<proteinExistence type="predicted"/>
<dbReference type="PROSITE" id="PS01117">
    <property type="entry name" value="HTH_MARR_1"/>
    <property type="match status" value="1"/>
</dbReference>
<keyword evidence="3" id="KW-0804">Transcription</keyword>
<dbReference type="AlphaFoldDB" id="A0A0D5LVK2"/>
<keyword evidence="1" id="KW-0805">Transcription regulation</keyword>
<dbReference type="InterPro" id="IPR036390">
    <property type="entry name" value="WH_DNA-bd_sf"/>
</dbReference>
<dbReference type="Gene3D" id="1.10.10.10">
    <property type="entry name" value="Winged helix-like DNA-binding domain superfamily/Winged helix DNA-binding domain"/>
    <property type="match status" value="1"/>
</dbReference>
<dbReference type="GO" id="GO:0006950">
    <property type="term" value="P:response to stress"/>
    <property type="evidence" value="ECO:0007669"/>
    <property type="project" value="TreeGrafter"/>
</dbReference>
<evidence type="ECO:0000259" key="4">
    <source>
        <dbReference type="PROSITE" id="PS50995"/>
    </source>
</evidence>
<keyword evidence="6" id="KW-1185">Reference proteome</keyword>
<dbReference type="EMBL" id="CP010803">
    <property type="protein sequence ID" value="AJY48036.1"/>
    <property type="molecule type" value="Genomic_DNA"/>
</dbReference>
<dbReference type="PANTHER" id="PTHR33164">
    <property type="entry name" value="TRANSCRIPTIONAL REGULATOR, MARR FAMILY"/>
    <property type="match status" value="1"/>
</dbReference>
<name>A0A0D5LVK2_MAREN</name>
<evidence type="ECO:0000256" key="3">
    <source>
        <dbReference type="ARBA" id="ARBA00023163"/>
    </source>
</evidence>
<dbReference type="Proteomes" id="UP000032611">
    <property type="component" value="Chromosome"/>
</dbReference>
<dbReference type="InterPro" id="IPR036388">
    <property type="entry name" value="WH-like_DNA-bd_sf"/>
</dbReference>
<dbReference type="Pfam" id="PF01047">
    <property type="entry name" value="MarR"/>
    <property type="match status" value="1"/>
</dbReference>
<dbReference type="PANTHER" id="PTHR33164:SF64">
    <property type="entry name" value="TRANSCRIPTIONAL REGULATOR SLYA"/>
    <property type="match status" value="1"/>
</dbReference>
<organism evidence="5 6">
    <name type="scientific">Martelella endophytica</name>
    <dbReference type="NCBI Taxonomy" id="1486262"/>
    <lineage>
        <taxon>Bacteria</taxon>
        <taxon>Pseudomonadati</taxon>
        <taxon>Pseudomonadota</taxon>
        <taxon>Alphaproteobacteria</taxon>
        <taxon>Hyphomicrobiales</taxon>
        <taxon>Aurantimonadaceae</taxon>
        <taxon>Martelella</taxon>
    </lineage>
</organism>